<dbReference type="PANTHER" id="PTHR12526">
    <property type="entry name" value="GLYCOSYLTRANSFERASE"/>
    <property type="match status" value="1"/>
</dbReference>
<proteinExistence type="predicted"/>
<dbReference type="RefSeq" id="WP_127351430.1">
    <property type="nucleotide sequence ID" value="NZ_CP034791.1"/>
</dbReference>
<feature type="domain" description="Glycosyl transferase family 1" evidence="1">
    <location>
        <begin position="194"/>
        <end position="349"/>
    </location>
</feature>
<dbReference type="EMBL" id="CP034791">
    <property type="protein sequence ID" value="AZT89857.1"/>
    <property type="molecule type" value="Genomic_DNA"/>
</dbReference>
<evidence type="ECO:0000313" key="3">
    <source>
        <dbReference type="EMBL" id="AZT89857.1"/>
    </source>
</evidence>
<accession>A0A3T0D484</accession>
<keyword evidence="4" id="KW-1185">Reference proteome</keyword>
<organism evidence="3 4">
    <name type="scientific">Caldicellulosiruptor changbaiensis</name>
    <dbReference type="NCBI Taxonomy" id="1222016"/>
    <lineage>
        <taxon>Bacteria</taxon>
        <taxon>Bacillati</taxon>
        <taxon>Bacillota</taxon>
        <taxon>Bacillota incertae sedis</taxon>
        <taxon>Caldicellulosiruptorales</taxon>
        <taxon>Caldicellulosiruptoraceae</taxon>
        <taxon>Caldicellulosiruptor</taxon>
    </lineage>
</organism>
<gene>
    <name evidence="3" type="ORF">ELD05_03835</name>
</gene>
<dbReference type="GO" id="GO:0016757">
    <property type="term" value="F:glycosyltransferase activity"/>
    <property type="evidence" value="ECO:0007669"/>
    <property type="project" value="InterPro"/>
</dbReference>
<evidence type="ECO:0000313" key="4">
    <source>
        <dbReference type="Proteomes" id="UP000282930"/>
    </source>
</evidence>
<protein>
    <submittedName>
        <fullName evidence="3">Glycosyltransferase family 1 protein</fullName>
    </submittedName>
</protein>
<dbReference type="Pfam" id="PF00534">
    <property type="entry name" value="Glycos_transf_1"/>
    <property type="match status" value="1"/>
</dbReference>
<dbReference type="InterPro" id="IPR001296">
    <property type="entry name" value="Glyco_trans_1"/>
</dbReference>
<evidence type="ECO:0000259" key="1">
    <source>
        <dbReference type="Pfam" id="PF00534"/>
    </source>
</evidence>
<dbReference type="Gene3D" id="3.40.50.2000">
    <property type="entry name" value="Glycogen Phosphorylase B"/>
    <property type="match status" value="2"/>
</dbReference>
<feature type="domain" description="Glycosyltransferase subfamily 4-like N-terminal" evidence="2">
    <location>
        <begin position="13"/>
        <end position="171"/>
    </location>
</feature>
<dbReference type="InterPro" id="IPR028098">
    <property type="entry name" value="Glyco_trans_4-like_N"/>
</dbReference>
<sequence length="375" mass="43074">MKVLHLISGGDTGGAKTHIINLCSKLKNLVKLKIICFMYGPFYDEVKNAGIDIDVIPQRSRFDLSVVDKIYQMIEHEGYDIIHCHGARANFIGMFLKRKVKNIPFITTIHSDFDLDFQDVFYKRIIFSYLNKVSLKRFDYFISVGSALIDKIKSLGVDEKKIFLLYNGFDFAKEISFEEKDAFLSRYMDKSVYQSKTIVGNLSRLYKVKGLDVFIKAANLVVKDNPNVIFLIGGSGPQREYLQNMINEFKLNDKVFLLGNIRNPYDFFNAIDINVISSYSETFPYSILEATALEKCCISSKVGSVPDLIEDGENGFLFEVGDYKELSKKIETLLNNKEVITTFGKRLSQKAKEKFSAENMAKMQFEIYKRIMQKR</sequence>
<dbReference type="SUPFAM" id="SSF53756">
    <property type="entry name" value="UDP-Glycosyltransferase/glycogen phosphorylase"/>
    <property type="match status" value="1"/>
</dbReference>
<dbReference type="AlphaFoldDB" id="A0A3T0D484"/>
<evidence type="ECO:0000259" key="2">
    <source>
        <dbReference type="Pfam" id="PF13439"/>
    </source>
</evidence>
<dbReference type="Pfam" id="PF13439">
    <property type="entry name" value="Glyco_transf_4"/>
    <property type="match status" value="1"/>
</dbReference>
<reference evidence="3 4" key="1">
    <citation type="submission" date="2018-12" db="EMBL/GenBank/DDBJ databases">
        <title>Genome sequence from the cellulolytic species, Caldicellulosiruptor changbaiensis.</title>
        <authorList>
            <person name="Blumer-Schuette S.E."/>
            <person name="Mendoza C."/>
        </authorList>
    </citation>
    <scope>NUCLEOTIDE SEQUENCE [LARGE SCALE GENOMIC DNA]</scope>
    <source>
        <strain evidence="3 4">CBS-Z</strain>
    </source>
</reference>
<name>A0A3T0D484_9FIRM</name>
<dbReference type="KEGG" id="ccha:ELD05_03835"/>
<keyword evidence="3" id="KW-0808">Transferase</keyword>
<dbReference type="Proteomes" id="UP000282930">
    <property type="component" value="Chromosome"/>
</dbReference>